<dbReference type="PROSITE" id="PS50195">
    <property type="entry name" value="PX"/>
    <property type="match status" value="1"/>
</dbReference>
<accession>A0ABQ7GYF3</accession>
<dbReference type="Proteomes" id="UP000815325">
    <property type="component" value="Unassembled WGS sequence"/>
</dbReference>
<evidence type="ECO:0000313" key="4">
    <source>
        <dbReference type="Proteomes" id="UP000815325"/>
    </source>
</evidence>
<dbReference type="InterPro" id="IPR015404">
    <property type="entry name" value="Vps5_C"/>
</dbReference>
<dbReference type="SUPFAM" id="SSF64268">
    <property type="entry name" value="PX domain"/>
    <property type="match status" value="1"/>
</dbReference>
<dbReference type="PANTHER" id="PTHR10555:SF170">
    <property type="entry name" value="FI18122P1"/>
    <property type="match status" value="1"/>
</dbReference>
<dbReference type="Gene3D" id="3.30.1520.10">
    <property type="entry name" value="Phox-like domain"/>
    <property type="match status" value="1"/>
</dbReference>
<dbReference type="InterPro" id="IPR001683">
    <property type="entry name" value="PX_dom"/>
</dbReference>
<evidence type="ECO:0000313" key="3">
    <source>
        <dbReference type="EMBL" id="KAF5839620.1"/>
    </source>
</evidence>
<dbReference type="Pfam" id="PF00787">
    <property type="entry name" value="PX"/>
    <property type="match status" value="1"/>
</dbReference>
<reference evidence="3" key="1">
    <citation type="submission" date="2017-08" db="EMBL/GenBank/DDBJ databases">
        <authorList>
            <person name="Polle J.E."/>
            <person name="Barry K."/>
            <person name="Cushman J."/>
            <person name="Schmutz J."/>
            <person name="Tran D."/>
            <person name="Hathwaick L.T."/>
            <person name="Yim W.C."/>
            <person name="Jenkins J."/>
            <person name="Mckie-Krisberg Z.M."/>
            <person name="Prochnik S."/>
            <person name="Lindquist E."/>
            <person name="Dockter R.B."/>
            <person name="Adam C."/>
            <person name="Molina H."/>
            <person name="Bunkerborg J."/>
            <person name="Jin E."/>
            <person name="Buchheim M."/>
            <person name="Magnuson J."/>
        </authorList>
    </citation>
    <scope>NUCLEOTIDE SEQUENCE</scope>
    <source>
        <strain evidence="3">CCAP 19/18</strain>
    </source>
</reference>
<feature type="region of interest" description="Disordered" evidence="1">
    <location>
        <begin position="25"/>
        <end position="49"/>
    </location>
</feature>
<name>A0ABQ7GYF3_DUNSA</name>
<sequence>MAGEQSAPPPYESVLQDTAGFFTSAAPVASPSQPYHAPEQGSVHNNDPGSIHVQVLDPVKQGEGVSAFVTFKIRTTTSHPAYTQPVSEVVRRFSHFSWLHQKLTEKNKGCIVPALPEKSAVQKFQMSLDFIEQRRRALQVFLSKVASHPVLKDSKELQLFLESNDQDWTLEMARWQAESSASKAPAVNGALQWFKSLHHSAQSMVSGRSDDGAEDADYIKVRDYINNLETHLVEAHRQAARLIKKETELNGALEEFGHAAEQLGKFDDGPMRGSFDVLCGRSGQIATSSRQRAHTLACTFEAPLKEMARTIKCVQTTMADRATALSQLTQAKGDLDGRKVKLAKLRGTPGLKEDKITEAEREVEDGETRVRAAKLSYDSIVARMTEELNRFQKERASDMSALLRDFALAQAQAAAENARAWSAMLADIQQRQQAAGGVNGGGPGTVPSAV</sequence>
<dbReference type="CDD" id="cd07596">
    <property type="entry name" value="BAR_SNX"/>
    <property type="match status" value="1"/>
</dbReference>
<dbReference type="InterPro" id="IPR027267">
    <property type="entry name" value="AH/BAR_dom_sf"/>
</dbReference>
<dbReference type="Gene3D" id="1.20.1270.60">
    <property type="entry name" value="Arfaptin homology (AH) domain/BAR domain"/>
    <property type="match status" value="1"/>
</dbReference>
<dbReference type="SUPFAM" id="SSF103657">
    <property type="entry name" value="BAR/IMD domain-like"/>
    <property type="match status" value="1"/>
</dbReference>
<dbReference type="CDD" id="cd06859">
    <property type="entry name" value="PX_SNX1_2_like"/>
    <property type="match status" value="1"/>
</dbReference>
<feature type="domain" description="PX" evidence="2">
    <location>
        <begin position="49"/>
        <end position="168"/>
    </location>
</feature>
<evidence type="ECO:0000256" key="1">
    <source>
        <dbReference type="SAM" id="MobiDB-lite"/>
    </source>
</evidence>
<dbReference type="Pfam" id="PF09325">
    <property type="entry name" value="Vps5"/>
    <property type="match status" value="1"/>
</dbReference>
<comment type="caution">
    <text evidence="3">The sequence shown here is derived from an EMBL/GenBank/DDBJ whole genome shotgun (WGS) entry which is preliminary data.</text>
</comment>
<protein>
    <submittedName>
        <fullName evidence="3">Subunit of retromer complex</fullName>
    </submittedName>
</protein>
<dbReference type="InterPro" id="IPR036871">
    <property type="entry name" value="PX_dom_sf"/>
</dbReference>
<gene>
    <name evidence="3" type="ORF">DUNSADRAFT_276</name>
</gene>
<dbReference type="PANTHER" id="PTHR10555">
    <property type="entry name" value="SORTING NEXIN"/>
    <property type="match status" value="1"/>
</dbReference>
<keyword evidence="4" id="KW-1185">Reference proteome</keyword>
<proteinExistence type="predicted"/>
<evidence type="ECO:0000259" key="2">
    <source>
        <dbReference type="PROSITE" id="PS50195"/>
    </source>
</evidence>
<dbReference type="EMBL" id="MU069537">
    <property type="protein sequence ID" value="KAF5839620.1"/>
    <property type="molecule type" value="Genomic_DNA"/>
</dbReference>
<organism evidence="3 4">
    <name type="scientific">Dunaliella salina</name>
    <name type="common">Green alga</name>
    <name type="synonym">Protococcus salinus</name>
    <dbReference type="NCBI Taxonomy" id="3046"/>
    <lineage>
        <taxon>Eukaryota</taxon>
        <taxon>Viridiplantae</taxon>
        <taxon>Chlorophyta</taxon>
        <taxon>core chlorophytes</taxon>
        <taxon>Chlorophyceae</taxon>
        <taxon>CS clade</taxon>
        <taxon>Chlamydomonadales</taxon>
        <taxon>Dunaliellaceae</taxon>
        <taxon>Dunaliella</taxon>
    </lineage>
</organism>
<dbReference type="SMART" id="SM00312">
    <property type="entry name" value="PX"/>
    <property type="match status" value="1"/>
</dbReference>